<dbReference type="GO" id="GO:0016787">
    <property type="term" value="F:hydrolase activity"/>
    <property type="evidence" value="ECO:0007669"/>
    <property type="project" value="InterPro"/>
</dbReference>
<sequence length="294" mass="33343">MSENIEIHPETNNATKAWEEISKTQRKIKIQYRAPKTENLDPNKVRVVCMSDTHSLNHYFKFEIPKGDIFIHAGDFTACGKLEEVIAFNEWIGNLPHKHKLVIAGNHELSFDPAFNNPHQVKNCKAKHSSGLLDEIPTLGHSRQVLKDAATTENIRSYLTNCTYLEDTSIELYGLKFYGTPWQPEFCRWAFNLPRGKEILQKWDLIPNDTDVLITHTPPVGYGDFTASGVRAGCVELLSTIQKRVKPKYAIFGHIHEAYGVTSDGRTVFINASTCDINYMPNNPPIVFDISIKK</sequence>
<organism evidence="3 4">
    <name type="scientific">Polypedilum vanderplanki</name>
    <name type="common">Sleeping chironomid midge</name>
    <dbReference type="NCBI Taxonomy" id="319348"/>
    <lineage>
        <taxon>Eukaryota</taxon>
        <taxon>Metazoa</taxon>
        <taxon>Ecdysozoa</taxon>
        <taxon>Arthropoda</taxon>
        <taxon>Hexapoda</taxon>
        <taxon>Insecta</taxon>
        <taxon>Pterygota</taxon>
        <taxon>Neoptera</taxon>
        <taxon>Endopterygota</taxon>
        <taxon>Diptera</taxon>
        <taxon>Nematocera</taxon>
        <taxon>Chironomoidea</taxon>
        <taxon>Chironomidae</taxon>
        <taxon>Chironominae</taxon>
        <taxon>Polypedilum</taxon>
        <taxon>Polypedilum</taxon>
    </lineage>
</organism>
<name>A0A9J6BI35_POLVA</name>
<dbReference type="Gene3D" id="3.60.21.10">
    <property type="match status" value="1"/>
</dbReference>
<dbReference type="InterPro" id="IPR029052">
    <property type="entry name" value="Metallo-depent_PP-like"/>
</dbReference>
<dbReference type="EMBL" id="JADBJN010000004">
    <property type="protein sequence ID" value="KAG5669336.1"/>
    <property type="molecule type" value="Genomic_DNA"/>
</dbReference>
<gene>
    <name evidence="3" type="ORF">PVAND_017224</name>
</gene>
<evidence type="ECO:0000259" key="2">
    <source>
        <dbReference type="Pfam" id="PF00149"/>
    </source>
</evidence>
<dbReference type="PANTHER" id="PTHR12905:SF0">
    <property type="entry name" value="CALCINEURIN-LIKE PHOSPHOESTERASE DOMAIN-CONTAINING PROTEIN"/>
    <property type="match status" value="1"/>
</dbReference>
<dbReference type="Pfam" id="PF00149">
    <property type="entry name" value="Metallophos"/>
    <property type="match status" value="1"/>
</dbReference>
<accession>A0A9J6BI35</accession>
<comment type="caution">
    <text evidence="3">The sequence shown here is derived from an EMBL/GenBank/DDBJ whole genome shotgun (WGS) entry which is preliminary data.</text>
</comment>
<feature type="domain" description="Calcineurin-like phosphoesterase" evidence="2">
    <location>
        <begin position="46"/>
        <end position="257"/>
    </location>
</feature>
<dbReference type="InterPro" id="IPR024201">
    <property type="entry name" value="Calcineurin-like_Pesterase"/>
</dbReference>
<comment type="similarity">
    <text evidence="1">Belongs to the UPF0046 family.</text>
</comment>
<dbReference type="PANTHER" id="PTHR12905">
    <property type="entry name" value="METALLOPHOSPHOESTERASE"/>
    <property type="match status" value="1"/>
</dbReference>
<dbReference type="AlphaFoldDB" id="A0A9J6BI35"/>
<dbReference type="InterPro" id="IPR004843">
    <property type="entry name" value="Calcineurin-like_PHP"/>
</dbReference>
<evidence type="ECO:0000313" key="3">
    <source>
        <dbReference type="EMBL" id="KAG5669336.1"/>
    </source>
</evidence>
<dbReference type="InterPro" id="IPR051693">
    <property type="entry name" value="UPF0046_metallophosphoest"/>
</dbReference>
<evidence type="ECO:0000313" key="4">
    <source>
        <dbReference type="Proteomes" id="UP001107558"/>
    </source>
</evidence>
<dbReference type="CDD" id="cd07379">
    <property type="entry name" value="MPP_239FB"/>
    <property type="match status" value="1"/>
</dbReference>
<reference evidence="3" key="1">
    <citation type="submission" date="2021-03" db="EMBL/GenBank/DDBJ databases">
        <title>Chromosome level genome of the anhydrobiotic midge Polypedilum vanderplanki.</title>
        <authorList>
            <person name="Yoshida Y."/>
            <person name="Kikawada T."/>
            <person name="Gusev O."/>
        </authorList>
    </citation>
    <scope>NUCLEOTIDE SEQUENCE</scope>
    <source>
        <strain evidence="3">NIAS01</strain>
        <tissue evidence="3">Whole body or cell culture</tissue>
    </source>
</reference>
<evidence type="ECO:0000256" key="1">
    <source>
        <dbReference type="ARBA" id="ARBA00007993"/>
    </source>
</evidence>
<dbReference type="SUPFAM" id="SSF56300">
    <property type="entry name" value="Metallo-dependent phosphatases"/>
    <property type="match status" value="1"/>
</dbReference>
<dbReference type="OrthoDB" id="630188at2759"/>
<protein>
    <recommendedName>
        <fullName evidence="2">Calcineurin-like phosphoesterase domain-containing protein</fullName>
    </recommendedName>
</protein>
<dbReference type="Proteomes" id="UP001107558">
    <property type="component" value="Chromosome 4"/>
</dbReference>
<proteinExistence type="inferred from homology"/>
<dbReference type="PIRSF" id="PIRSF035808">
    <property type="entry name" value="Pdiesterase_Brain_239"/>
    <property type="match status" value="1"/>
</dbReference>
<keyword evidence="4" id="KW-1185">Reference proteome</keyword>